<keyword evidence="2" id="KW-1185">Reference proteome</keyword>
<accession>A0ABW7GXZ9</accession>
<name>A0ABW7GXZ9_9BURK</name>
<evidence type="ECO:0000313" key="1">
    <source>
        <dbReference type="EMBL" id="MFG6466790.1"/>
    </source>
</evidence>
<protein>
    <submittedName>
        <fullName evidence="1">Uncharacterized protein</fullName>
    </submittedName>
</protein>
<reference evidence="1 2" key="1">
    <citation type="submission" date="2024-08" db="EMBL/GenBank/DDBJ databases">
        <authorList>
            <person name="Lu H."/>
        </authorList>
    </citation>
    <scope>NUCLEOTIDE SEQUENCE [LARGE SCALE GENOMIC DNA]</scope>
    <source>
        <strain evidence="1 2">BYS87W</strain>
    </source>
</reference>
<sequence length="187" mass="21062">MNTQVTAPDMNAADEVRIRRRYAECMHCGFEPAGEERGEYGIDIDASLRRGALLWHIGERRGTTDNDRRKPFSSGFIAEQAAHRYFMLVETALEGLKGRFTEGDFNTILNAECSPIWNWDTWNSVATMVADTFGVDSLDDLEEDGHLRVLLEKLLSLTPLENAAVVDVCERVWRGHDNPLFGAGSER</sequence>
<dbReference type="EMBL" id="JBIGIB010000002">
    <property type="protein sequence ID" value="MFG6466790.1"/>
    <property type="molecule type" value="Genomic_DNA"/>
</dbReference>
<organism evidence="1 2">
    <name type="scientific">Pelomonas baiyunensis</name>
    <dbReference type="NCBI Taxonomy" id="3299026"/>
    <lineage>
        <taxon>Bacteria</taxon>
        <taxon>Pseudomonadati</taxon>
        <taxon>Pseudomonadota</taxon>
        <taxon>Betaproteobacteria</taxon>
        <taxon>Burkholderiales</taxon>
        <taxon>Sphaerotilaceae</taxon>
        <taxon>Roseateles</taxon>
    </lineage>
</organism>
<dbReference type="Proteomes" id="UP001606303">
    <property type="component" value="Unassembled WGS sequence"/>
</dbReference>
<comment type="caution">
    <text evidence="1">The sequence shown here is derived from an EMBL/GenBank/DDBJ whole genome shotgun (WGS) entry which is preliminary data.</text>
</comment>
<evidence type="ECO:0000313" key="2">
    <source>
        <dbReference type="Proteomes" id="UP001606303"/>
    </source>
</evidence>
<gene>
    <name evidence="1" type="ORF">ACG01O_09245</name>
</gene>
<dbReference type="RefSeq" id="WP_394383756.1">
    <property type="nucleotide sequence ID" value="NZ_JBIGIB010000002.1"/>
</dbReference>
<proteinExistence type="predicted"/>